<accession>A0A914XRT4</accession>
<protein>
    <submittedName>
        <fullName evidence="2">Uncharacterized protein</fullName>
    </submittedName>
</protein>
<name>A0A914XRT4_9BILA</name>
<evidence type="ECO:0000313" key="1">
    <source>
        <dbReference type="Proteomes" id="UP000887566"/>
    </source>
</evidence>
<organism evidence="1 2">
    <name type="scientific">Plectus sambesii</name>
    <dbReference type="NCBI Taxonomy" id="2011161"/>
    <lineage>
        <taxon>Eukaryota</taxon>
        <taxon>Metazoa</taxon>
        <taxon>Ecdysozoa</taxon>
        <taxon>Nematoda</taxon>
        <taxon>Chromadorea</taxon>
        <taxon>Plectida</taxon>
        <taxon>Plectina</taxon>
        <taxon>Plectoidea</taxon>
        <taxon>Plectidae</taxon>
        <taxon>Plectus</taxon>
    </lineage>
</organism>
<dbReference type="Proteomes" id="UP000887566">
    <property type="component" value="Unplaced"/>
</dbReference>
<dbReference type="AlphaFoldDB" id="A0A914XRT4"/>
<proteinExistence type="predicted"/>
<dbReference type="WBParaSite" id="PSAMB.scaffold982size37682.g10269.t1">
    <property type="protein sequence ID" value="PSAMB.scaffold982size37682.g10269.t1"/>
    <property type="gene ID" value="PSAMB.scaffold982size37682.g10269"/>
</dbReference>
<keyword evidence="1" id="KW-1185">Reference proteome</keyword>
<evidence type="ECO:0000313" key="2">
    <source>
        <dbReference type="WBParaSite" id="PSAMB.scaffold982size37682.g10269.t1"/>
    </source>
</evidence>
<reference evidence="2" key="1">
    <citation type="submission" date="2022-11" db="UniProtKB">
        <authorList>
            <consortium name="WormBaseParasite"/>
        </authorList>
    </citation>
    <scope>IDENTIFICATION</scope>
</reference>
<sequence>MPSLSRLGGDTRDHGRGPCLEHRLHSTALSHELIGGERRQRFADRPSHCPPDCPTLLQSGRSWPAGSKSHLWAPLVLIVPTPGPLITGRSGGQSANKVRVCVAYRSAVRPNGDGVR</sequence>